<comment type="caution">
    <text evidence="1">The sequence shown here is derived from an EMBL/GenBank/DDBJ whole genome shotgun (WGS) entry which is preliminary data.</text>
</comment>
<dbReference type="Proteomes" id="UP000018227">
    <property type="component" value="Unassembled WGS sequence"/>
</dbReference>
<dbReference type="EMBL" id="ACIL03000017">
    <property type="protein sequence ID" value="ESL02089.1"/>
    <property type="molecule type" value="Genomic_DNA"/>
</dbReference>
<evidence type="ECO:0000313" key="1">
    <source>
        <dbReference type="EMBL" id="ESL02089.1"/>
    </source>
</evidence>
<sequence length="39" mass="4399">MSGILSGLEKFGLGNLENIDIFQEKEKGKEKKVSLMKKM</sequence>
<evidence type="ECO:0000313" key="2">
    <source>
        <dbReference type="Proteomes" id="UP000018227"/>
    </source>
</evidence>
<gene>
    <name evidence="1" type="ORF">GCWU0000282_002908</name>
</gene>
<protein>
    <submittedName>
        <fullName evidence="1">Uncharacterized protein</fullName>
    </submittedName>
</protein>
<reference evidence="1 2" key="1">
    <citation type="submission" date="2013-06" db="EMBL/GenBank/DDBJ databases">
        <authorList>
            <person name="Weinstock G."/>
            <person name="Sodergren E."/>
            <person name="Clifton S."/>
            <person name="Fulton L."/>
            <person name="Fulton B."/>
            <person name="Courtney L."/>
            <person name="Fronick C."/>
            <person name="Harrison M."/>
            <person name="Strong C."/>
            <person name="Farmer C."/>
            <person name="Delahaunty K."/>
            <person name="Markovic C."/>
            <person name="Hall O."/>
            <person name="Minx P."/>
            <person name="Tomlinson C."/>
            <person name="Mitreva M."/>
            <person name="Nelson J."/>
            <person name="Hou S."/>
            <person name="Wollam A."/>
            <person name="Pepin K.H."/>
            <person name="Johnson M."/>
            <person name="Bhonagiri V."/>
            <person name="Nash W.E."/>
            <person name="Warren W."/>
            <person name="Chinwalla A."/>
            <person name="Mardis E.R."/>
            <person name="Wilson R.K."/>
        </authorList>
    </citation>
    <scope>NUCLEOTIDE SEQUENCE [LARGE SCALE GENOMIC DNA]</scope>
    <source>
        <strain evidence="1 2">ATCC 51271</strain>
    </source>
</reference>
<dbReference type="AlphaFoldDB" id="V2XIX6"/>
<dbReference type="HOGENOM" id="CLU_3306729_0_0_9"/>
<keyword evidence="2" id="KW-1185">Reference proteome</keyword>
<accession>V2XIX6</accession>
<dbReference type="STRING" id="592026.GCWU0000282_002908"/>
<proteinExistence type="predicted"/>
<name>V2XIX6_9FIRM</name>
<organism evidence="1 2">
    <name type="scientific">Catonella morbi ATCC 51271</name>
    <dbReference type="NCBI Taxonomy" id="592026"/>
    <lineage>
        <taxon>Bacteria</taxon>
        <taxon>Bacillati</taxon>
        <taxon>Bacillota</taxon>
        <taxon>Clostridia</taxon>
        <taxon>Lachnospirales</taxon>
        <taxon>Lachnospiraceae</taxon>
        <taxon>Catonella</taxon>
    </lineage>
</organism>